<keyword evidence="9" id="KW-1185">Reference proteome</keyword>
<evidence type="ECO:0000256" key="7">
    <source>
        <dbReference type="HAMAP-Rule" id="MF_00090"/>
    </source>
</evidence>
<evidence type="ECO:0000256" key="6">
    <source>
        <dbReference type="ARBA" id="ARBA00022691"/>
    </source>
</evidence>
<dbReference type="SUPFAM" id="SSF53335">
    <property type="entry name" value="S-adenosyl-L-methionine-dependent methyltransferases"/>
    <property type="match status" value="1"/>
</dbReference>
<evidence type="ECO:0000313" key="9">
    <source>
        <dbReference type="Proteomes" id="UP000094849"/>
    </source>
</evidence>
<evidence type="ECO:0000313" key="8">
    <source>
        <dbReference type="EMBL" id="ODB96976.1"/>
    </source>
</evidence>
<dbReference type="CDD" id="cd02440">
    <property type="entry name" value="AdoMet_MTases"/>
    <property type="match status" value="1"/>
</dbReference>
<dbReference type="GO" id="GO:0005737">
    <property type="term" value="C:cytoplasm"/>
    <property type="evidence" value="ECO:0007669"/>
    <property type="project" value="UniProtKB-SubCell"/>
</dbReference>
<dbReference type="STRING" id="1818881.A3196_09505"/>
<evidence type="ECO:0000256" key="1">
    <source>
        <dbReference type="ARBA" id="ARBA00004496"/>
    </source>
</evidence>
<keyword evidence="6 7" id="KW-0949">S-adenosyl-L-methionine</keyword>
<dbReference type="GO" id="GO:0004719">
    <property type="term" value="F:protein-L-isoaspartate (D-aspartate) O-methyltransferase activity"/>
    <property type="evidence" value="ECO:0007669"/>
    <property type="project" value="UniProtKB-UniRule"/>
</dbReference>
<evidence type="ECO:0000256" key="5">
    <source>
        <dbReference type="ARBA" id="ARBA00022679"/>
    </source>
</evidence>
<keyword evidence="5 7" id="KW-0808">Transferase</keyword>
<dbReference type="PANTHER" id="PTHR11579:SF0">
    <property type="entry name" value="PROTEIN-L-ISOASPARTATE(D-ASPARTATE) O-METHYLTRANSFERASE"/>
    <property type="match status" value="1"/>
</dbReference>
<comment type="similarity">
    <text evidence="2 7">Belongs to the methyltransferase superfamily. L-isoaspartyl/D-aspartyl protein methyltransferase family.</text>
</comment>
<comment type="catalytic activity">
    <reaction evidence="7">
        <text>[protein]-L-isoaspartate + S-adenosyl-L-methionine = [protein]-L-isoaspartate alpha-methyl ester + S-adenosyl-L-homocysteine</text>
        <dbReference type="Rhea" id="RHEA:12705"/>
        <dbReference type="Rhea" id="RHEA-COMP:12143"/>
        <dbReference type="Rhea" id="RHEA-COMP:12144"/>
        <dbReference type="ChEBI" id="CHEBI:57856"/>
        <dbReference type="ChEBI" id="CHEBI:59789"/>
        <dbReference type="ChEBI" id="CHEBI:90596"/>
        <dbReference type="ChEBI" id="CHEBI:90598"/>
        <dbReference type="EC" id="2.1.1.77"/>
    </reaction>
</comment>
<name>A0A1E2UQC5_9GAMM</name>
<proteinExistence type="inferred from homology"/>
<protein>
    <recommendedName>
        <fullName evidence="7">Protein-L-isoaspartate O-methyltransferase</fullName>
        <ecNumber evidence="7">2.1.1.77</ecNumber>
    </recommendedName>
    <alternativeName>
        <fullName evidence="7">L-isoaspartyl protein carboxyl methyltransferase</fullName>
    </alternativeName>
    <alternativeName>
        <fullName evidence="7">Protein L-isoaspartyl methyltransferase</fullName>
    </alternativeName>
    <alternativeName>
        <fullName evidence="7">Protein-beta-aspartate methyltransferase</fullName>
        <shortName evidence="7">PIMT</shortName>
    </alternativeName>
</protein>
<evidence type="ECO:0000256" key="2">
    <source>
        <dbReference type="ARBA" id="ARBA00005369"/>
    </source>
</evidence>
<comment type="function">
    <text evidence="7">Catalyzes the methyl esterification of L-isoaspartyl residues in peptides and proteins that result from spontaneous decomposition of normal L-aspartyl and L-asparaginyl residues. It plays a role in the repair and/or degradation of damaged proteins.</text>
</comment>
<gene>
    <name evidence="7" type="primary">pcm</name>
    <name evidence="8" type="ORF">A3196_09505</name>
</gene>
<dbReference type="InterPro" id="IPR029063">
    <property type="entry name" value="SAM-dependent_MTases_sf"/>
</dbReference>
<evidence type="ECO:0000256" key="4">
    <source>
        <dbReference type="ARBA" id="ARBA00022603"/>
    </source>
</evidence>
<dbReference type="GO" id="GO:0030091">
    <property type="term" value="P:protein repair"/>
    <property type="evidence" value="ECO:0007669"/>
    <property type="project" value="UniProtKB-UniRule"/>
</dbReference>
<evidence type="ECO:0000256" key="3">
    <source>
        <dbReference type="ARBA" id="ARBA00022490"/>
    </source>
</evidence>
<sequence>MIISGDHQGIGMTSQRTRERLVERLRTKGIRNLAVLEALRNTPRHIFVDEALASRAYEETALPIGHGQTISQPYTVARMTEALLEGGTPESVLEIGTGSGYQCAILAQLVRRVHSVERISALLDQARARFRELGLRNIRLKHSDGGVGLPEYAPYDGILVTAAAEALPQSLLRQLAVGGRLILPVKSNQGQVMLRIIRTEDGFQQQTLESANFVPLVGGMI</sequence>
<comment type="caution">
    <text evidence="8">The sequence shown here is derived from an EMBL/GenBank/DDBJ whole genome shotgun (WGS) entry which is preliminary data.</text>
</comment>
<dbReference type="FunFam" id="3.40.50.150:FF:000010">
    <property type="entry name" value="Protein-L-isoaspartate O-methyltransferase"/>
    <property type="match status" value="1"/>
</dbReference>
<dbReference type="PROSITE" id="PS01279">
    <property type="entry name" value="PCMT"/>
    <property type="match status" value="1"/>
</dbReference>
<accession>A0A1E2UQC5</accession>
<comment type="subcellular location">
    <subcellularLocation>
        <location evidence="1 7">Cytoplasm</location>
    </subcellularLocation>
</comment>
<dbReference type="PANTHER" id="PTHR11579">
    <property type="entry name" value="PROTEIN-L-ISOASPARTATE O-METHYLTRANSFERASE"/>
    <property type="match status" value="1"/>
</dbReference>
<dbReference type="HAMAP" id="MF_00090">
    <property type="entry name" value="PIMT"/>
    <property type="match status" value="1"/>
</dbReference>
<dbReference type="NCBIfam" id="TIGR00080">
    <property type="entry name" value="pimt"/>
    <property type="match status" value="1"/>
</dbReference>
<dbReference type="EC" id="2.1.1.77" evidence="7"/>
<organism evidence="8 9">
    <name type="scientific">Candidatus Thiodiazotropha endoloripes</name>
    <dbReference type="NCBI Taxonomy" id="1818881"/>
    <lineage>
        <taxon>Bacteria</taxon>
        <taxon>Pseudomonadati</taxon>
        <taxon>Pseudomonadota</taxon>
        <taxon>Gammaproteobacteria</taxon>
        <taxon>Chromatiales</taxon>
        <taxon>Sedimenticolaceae</taxon>
        <taxon>Candidatus Thiodiazotropha</taxon>
    </lineage>
</organism>
<dbReference type="GO" id="GO:0032259">
    <property type="term" value="P:methylation"/>
    <property type="evidence" value="ECO:0007669"/>
    <property type="project" value="UniProtKB-KW"/>
</dbReference>
<feature type="active site" evidence="7">
    <location>
        <position position="71"/>
    </location>
</feature>
<dbReference type="Gene3D" id="3.40.50.150">
    <property type="entry name" value="Vaccinia Virus protein VP39"/>
    <property type="match status" value="1"/>
</dbReference>
<dbReference type="NCBIfam" id="NF001453">
    <property type="entry name" value="PRK00312.1"/>
    <property type="match status" value="1"/>
</dbReference>
<keyword evidence="3 7" id="KW-0963">Cytoplasm</keyword>
<dbReference type="Pfam" id="PF01135">
    <property type="entry name" value="PCMT"/>
    <property type="match status" value="1"/>
</dbReference>
<dbReference type="AlphaFoldDB" id="A0A1E2UQC5"/>
<dbReference type="Proteomes" id="UP000094849">
    <property type="component" value="Unassembled WGS sequence"/>
</dbReference>
<keyword evidence="4 7" id="KW-0489">Methyltransferase</keyword>
<reference evidence="8 9" key="1">
    <citation type="submission" date="2016-03" db="EMBL/GenBank/DDBJ databases">
        <title>Chemosynthetic sulphur-oxidizing symbionts of marine invertebrate animals are capable of nitrogen fixation.</title>
        <authorList>
            <person name="Petersen J.M."/>
            <person name="Kemper A."/>
            <person name="Gruber-Vodicka H."/>
            <person name="Cardini U."/>
            <person name="Geest Mvander."/>
            <person name="Kleiner M."/>
            <person name="Bulgheresi S."/>
            <person name="Fussmann M."/>
            <person name="Herbold C."/>
            <person name="Seah B.K.B."/>
            <person name="Antony C.Paul."/>
            <person name="Liu D."/>
            <person name="Belitz A."/>
            <person name="Weber M."/>
        </authorList>
    </citation>
    <scope>NUCLEOTIDE SEQUENCE [LARGE SCALE GENOMIC DNA]</scope>
    <source>
        <strain evidence="8">G_D</strain>
    </source>
</reference>
<dbReference type="EMBL" id="LVJZ01000003">
    <property type="protein sequence ID" value="ODB96976.1"/>
    <property type="molecule type" value="Genomic_DNA"/>
</dbReference>
<dbReference type="InterPro" id="IPR000682">
    <property type="entry name" value="PCMT"/>
</dbReference>